<proteinExistence type="predicted"/>
<keyword evidence="3" id="KW-0408">Iron</keyword>
<keyword evidence="6" id="KW-0560">Oxidoreductase</keyword>
<dbReference type="EMBL" id="FXAM01000003">
    <property type="protein sequence ID" value="SMF97617.1"/>
    <property type="molecule type" value="Genomic_DNA"/>
</dbReference>
<feature type="domain" description="Rieske" evidence="5">
    <location>
        <begin position="4"/>
        <end position="99"/>
    </location>
</feature>
<organism evidence="6 7">
    <name type="scientific">Methylomagnum ishizawai</name>
    <dbReference type="NCBI Taxonomy" id="1760988"/>
    <lineage>
        <taxon>Bacteria</taxon>
        <taxon>Pseudomonadati</taxon>
        <taxon>Pseudomonadota</taxon>
        <taxon>Gammaproteobacteria</taxon>
        <taxon>Methylococcales</taxon>
        <taxon>Methylococcaceae</taxon>
        <taxon>Methylomagnum</taxon>
    </lineage>
</organism>
<keyword evidence="6" id="KW-0503">Monooxygenase</keyword>
<dbReference type="Gene3D" id="2.102.10.10">
    <property type="entry name" value="Rieske [2Fe-2S] iron-sulphur domain"/>
    <property type="match status" value="1"/>
</dbReference>
<evidence type="ECO:0000256" key="1">
    <source>
        <dbReference type="ARBA" id="ARBA00022714"/>
    </source>
</evidence>
<evidence type="ECO:0000256" key="4">
    <source>
        <dbReference type="ARBA" id="ARBA00023014"/>
    </source>
</evidence>
<sequence>MAYASVCKHRNLGEGEMVPFTVEGQEIILVWPDGGELKAFTGVCPHDNGLLKFGGFNGRLLTCTLHNWVFDGRNGEGLSPTGCALEEYPLRIEEGWVQVDLPATVAE</sequence>
<keyword evidence="4" id="KW-0411">Iron-sulfur</keyword>
<accession>A0A1Y6D4N3</accession>
<evidence type="ECO:0000256" key="3">
    <source>
        <dbReference type="ARBA" id="ARBA00023004"/>
    </source>
</evidence>
<keyword evidence="7" id="KW-1185">Reference proteome</keyword>
<dbReference type="AlphaFoldDB" id="A0A1Y6D4N3"/>
<dbReference type="OrthoDB" id="9800167at2"/>
<dbReference type="InterPro" id="IPR017941">
    <property type="entry name" value="Rieske_2Fe-2S"/>
</dbReference>
<reference evidence="6 7" key="1">
    <citation type="submission" date="2016-12" db="EMBL/GenBank/DDBJ databases">
        <authorList>
            <person name="Song W.-J."/>
            <person name="Kurnit D.M."/>
        </authorList>
    </citation>
    <scope>NUCLEOTIDE SEQUENCE [LARGE SCALE GENOMIC DNA]</scope>
    <source>
        <strain evidence="6 7">175</strain>
    </source>
</reference>
<dbReference type="STRING" id="1760988.SAMN02949497_0187"/>
<gene>
    <name evidence="6" type="ORF">SAMN02949497_0187</name>
</gene>
<keyword evidence="1" id="KW-0001">2Fe-2S</keyword>
<evidence type="ECO:0000313" key="7">
    <source>
        <dbReference type="Proteomes" id="UP000192923"/>
    </source>
</evidence>
<dbReference type="InterPro" id="IPR036922">
    <property type="entry name" value="Rieske_2Fe-2S_sf"/>
</dbReference>
<dbReference type="GO" id="GO:0046872">
    <property type="term" value="F:metal ion binding"/>
    <property type="evidence" value="ECO:0007669"/>
    <property type="project" value="UniProtKB-KW"/>
</dbReference>
<evidence type="ECO:0000313" key="6">
    <source>
        <dbReference type="EMBL" id="SMF97617.1"/>
    </source>
</evidence>
<dbReference type="SUPFAM" id="SSF50022">
    <property type="entry name" value="ISP domain"/>
    <property type="match status" value="1"/>
</dbReference>
<dbReference type="RefSeq" id="WP_085216640.1">
    <property type="nucleotide sequence ID" value="NZ_FXAM01000003.1"/>
</dbReference>
<dbReference type="Proteomes" id="UP000192923">
    <property type="component" value="Unassembled WGS sequence"/>
</dbReference>
<dbReference type="GO" id="GO:0051537">
    <property type="term" value="F:2 iron, 2 sulfur cluster binding"/>
    <property type="evidence" value="ECO:0007669"/>
    <property type="project" value="UniProtKB-KW"/>
</dbReference>
<keyword evidence="2" id="KW-0479">Metal-binding</keyword>
<name>A0A1Y6D4N3_9GAMM</name>
<evidence type="ECO:0000259" key="5">
    <source>
        <dbReference type="PROSITE" id="PS51296"/>
    </source>
</evidence>
<protein>
    <submittedName>
        <fullName evidence="6">Toluene monooxygenase system ferredoxin subunit</fullName>
    </submittedName>
</protein>
<dbReference type="GO" id="GO:0004497">
    <property type="term" value="F:monooxygenase activity"/>
    <property type="evidence" value="ECO:0007669"/>
    <property type="project" value="UniProtKB-KW"/>
</dbReference>
<dbReference type="PROSITE" id="PS51296">
    <property type="entry name" value="RIESKE"/>
    <property type="match status" value="1"/>
</dbReference>
<dbReference type="Pfam" id="PF00355">
    <property type="entry name" value="Rieske"/>
    <property type="match status" value="1"/>
</dbReference>
<evidence type="ECO:0000256" key="2">
    <source>
        <dbReference type="ARBA" id="ARBA00022723"/>
    </source>
</evidence>